<dbReference type="STRING" id="1586267.GCA_001418685_00029"/>
<dbReference type="GO" id="GO:0004126">
    <property type="term" value="F:cytidine deaminase activity"/>
    <property type="evidence" value="ECO:0007669"/>
    <property type="project" value="TreeGrafter"/>
</dbReference>
<dbReference type="GO" id="GO:0005829">
    <property type="term" value="C:cytosol"/>
    <property type="evidence" value="ECO:0007669"/>
    <property type="project" value="TreeGrafter"/>
</dbReference>
<protein>
    <submittedName>
        <fullName evidence="3">Cytidine deaminase</fullName>
    </submittedName>
</protein>
<sequence>MHTRSIEMINVLDVKYKEYSHWKELSNQDLLIINKAKETRNFAYANHSKFKVVAALLLDNNKILTENNQEIGAYPSSSICAERTIIFYTVTNYLCAKIIKMVVVAGKHNPISIPLSTCKARRQILIKYKCRLKMPIEFLFTGIKGKVIKFSQCANFLPFSFYESTL</sequence>
<reference evidence="3 4" key="1">
    <citation type="submission" date="2016-01" db="EMBL/GenBank/DDBJ databases">
        <authorList>
            <person name="McClelland M."/>
            <person name="Jain A."/>
            <person name="Saraogi P."/>
            <person name="Mendelson R."/>
            <person name="Westerman R."/>
            <person name="SanMiguel P."/>
            <person name="Csonka L."/>
        </authorList>
    </citation>
    <scope>NUCLEOTIDE SEQUENCE [LARGE SCALE GENOMIC DNA]</scope>
    <source>
        <strain evidence="3 4">R-53146</strain>
    </source>
</reference>
<evidence type="ECO:0000256" key="1">
    <source>
        <dbReference type="ARBA" id="ARBA00006576"/>
    </source>
</evidence>
<dbReference type="SUPFAM" id="SSF53927">
    <property type="entry name" value="Cytidine deaminase-like"/>
    <property type="match status" value="1"/>
</dbReference>
<evidence type="ECO:0000259" key="2">
    <source>
        <dbReference type="Pfam" id="PF00383"/>
    </source>
</evidence>
<evidence type="ECO:0000313" key="3">
    <source>
        <dbReference type="EMBL" id="CVK15219.1"/>
    </source>
</evidence>
<dbReference type="AlphaFoldDB" id="A0A0X8XXG7"/>
<dbReference type="Gene3D" id="3.40.140.10">
    <property type="entry name" value="Cytidine Deaminase, domain 2"/>
    <property type="match status" value="1"/>
</dbReference>
<dbReference type="CDD" id="cd01283">
    <property type="entry name" value="cytidine_deaminase"/>
    <property type="match status" value="1"/>
</dbReference>
<dbReference type="GO" id="GO:0072527">
    <property type="term" value="P:pyrimidine-containing compound metabolic process"/>
    <property type="evidence" value="ECO:0007669"/>
    <property type="project" value="UniProtKB-ARBA"/>
</dbReference>
<name>A0A0X8XXG7_9FLAO</name>
<comment type="similarity">
    <text evidence="1">Belongs to the cytidine and deoxycytidylate deaminase family.</text>
</comment>
<organism evidence="3 4">
    <name type="scientific">Apibacter mensalis</name>
    <dbReference type="NCBI Taxonomy" id="1586267"/>
    <lineage>
        <taxon>Bacteria</taxon>
        <taxon>Pseudomonadati</taxon>
        <taxon>Bacteroidota</taxon>
        <taxon>Flavobacteriia</taxon>
        <taxon>Flavobacteriales</taxon>
        <taxon>Weeksellaceae</taxon>
        <taxon>Apibacter</taxon>
    </lineage>
</organism>
<dbReference type="EMBL" id="FCOR01000001">
    <property type="protein sequence ID" value="CVK15219.1"/>
    <property type="molecule type" value="Genomic_DNA"/>
</dbReference>
<accession>A0A0X8XXG7</accession>
<dbReference type="GO" id="GO:0055086">
    <property type="term" value="P:nucleobase-containing small molecule metabolic process"/>
    <property type="evidence" value="ECO:0007669"/>
    <property type="project" value="UniProtKB-ARBA"/>
</dbReference>
<proteinExistence type="inferred from homology"/>
<dbReference type="PANTHER" id="PTHR11644:SF2">
    <property type="entry name" value="CYTIDINE DEAMINASE"/>
    <property type="match status" value="1"/>
</dbReference>
<dbReference type="PANTHER" id="PTHR11644">
    <property type="entry name" value="CYTIDINE DEAMINASE"/>
    <property type="match status" value="1"/>
</dbReference>
<feature type="domain" description="CMP/dCMP-type deaminase" evidence="2">
    <location>
        <begin position="28"/>
        <end position="129"/>
    </location>
</feature>
<dbReference type="Proteomes" id="UP000182761">
    <property type="component" value="Unassembled WGS sequence"/>
</dbReference>
<evidence type="ECO:0000313" key="4">
    <source>
        <dbReference type="Proteomes" id="UP000182761"/>
    </source>
</evidence>
<gene>
    <name evidence="3" type="ORF">Ga0061079_10130</name>
</gene>
<dbReference type="InterPro" id="IPR050202">
    <property type="entry name" value="Cyt/Deoxycyt_deaminase"/>
</dbReference>
<dbReference type="InterPro" id="IPR016193">
    <property type="entry name" value="Cytidine_deaminase-like"/>
</dbReference>
<dbReference type="GO" id="GO:0008270">
    <property type="term" value="F:zinc ion binding"/>
    <property type="evidence" value="ECO:0007669"/>
    <property type="project" value="TreeGrafter"/>
</dbReference>
<dbReference type="InterPro" id="IPR002125">
    <property type="entry name" value="CMP_dCMP_dom"/>
</dbReference>
<keyword evidence="4" id="KW-1185">Reference proteome</keyword>
<dbReference type="Pfam" id="PF00383">
    <property type="entry name" value="dCMP_cyt_deam_1"/>
    <property type="match status" value="1"/>
</dbReference>